<comment type="caution">
    <text evidence="10">The sequence shown here is derived from an EMBL/GenBank/DDBJ whole genome shotgun (WGS) entry which is preliminary data.</text>
</comment>
<dbReference type="PIRSF" id="PIRSF016661">
    <property type="entry name" value="BioY"/>
    <property type="match status" value="1"/>
</dbReference>
<reference evidence="11" key="1">
    <citation type="journal article" date="2019" name="Int. J. Syst. Evol. Microbiol.">
        <title>The Global Catalogue of Microorganisms (GCM) 10K type strain sequencing project: providing services to taxonomists for standard genome sequencing and annotation.</title>
        <authorList>
            <consortium name="The Broad Institute Genomics Platform"/>
            <consortium name="The Broad Institute Genome Sequencing Center for Infectious Disease"/>
            <person name="Wu L."/>
            <person name="Ma J."/>
        </authorList>
    </citation>
    <scope>NUCLEOTIDE SEQUENCE [LARGE SCALE GENOMIC DNA]</scope>
    <source>
        <strain evidence="11">KCTC 42911</strain>
    </source>
</reference>
<evidence type="ECO:0000256" key="7">
    <source>
        <dbReference type="ARBA" id="ARBA00023136"/>
    </source>
</evidence>
<gene>
    <name evidence="10" type="ORF">ACFORG_06300</name>
</gene>
<evidence type="ECO:0000313" key="11">
    <source>
        <dbReference type="Proteomes" id="UP001595629"/>
    </source>
</evidence>
<evidence type="ECO:0000256" key="1">
    <source>
        <dbReference type="ARBA" id="ARBA00004651"/>
    </source>
</evidence>
<keyword evidence="11" id="KW-1185">Reference proteome</keyword>
<dbReference type="Gene3D" id="1.10.1760.20">
    <property type="match status" value="1"/>
</dbReference>
<keyword evidence="7 8" id="KW-0472">Membrane</keyword>
<dbReference type="RefSeq" id="WP_386734533.1">
    <property type="nucleotide sequence ID" value="NZ_JBHRXI010000004.1"/>
</dbReference>
<comment type="similarity">
    <text evidence="2 8">Belongs to the BioY family.</text>
</comment>
<protein>
    <recommendedName>
        <fullName evidence="8">Biotin transporter</fullName>
    </recommendedName>
</protein>
<evidence type="ECO:0000256" key="5">
    <source>
        <dbReference type="ARBA" id="ARBA00022692"/>
    </source>
</evidence>
<evidence type="ECO:0000256" key="6">
    <source>
        <dbReference type="ARBA" id="ARBA00022989"/>
    </source>
</evidence>
<dbReference type="PANTHER" id="PTHR34295:SF4">
    <property type="entry name" value="BIOTIN TRANSPORTER BIOY-RELATED"/>
    <property type="match status" value="1"/>
</dbReference>
<evidence type="ECO:0000256" key="4">
    <source>
        <dbReference type="ARBA" id="ARBA00022475"/>
    </source>
</evidence>
<organism evidence="10 11">
    <name type="scientific">Lutimaribacter marinistellae</name>
    <dbReference type="NCBI Taxonomy" id="1820329"/>
    <lineage>
        <taxon>Bacteria</taxon>
        <taxon>Pseudomonadati</taxon>
        <taxon>Pseudomonadota</taxon>
        <taxon>Alphaproteobacteria</taxon>
        <taxon>Rhodobacterales</taxon>
        <taxon>Roseobacteraceae</taxon>
        <taxon>Lutimaribacter</taxon>
    </lineage>
</organism>
<dbReference type="InterPro" id="IPR003784">
    <property type="entry name" value="BioY"/>
</dbReference>
<evidence type="ECO:0000256" key="9">
    <source>
        <dbReference type="SAM" id="Phobius"/>
    </source>
</evidence>
<evidence type="ECO:0000256" key="8">
    <source>
        <dbReference type="PIRNR" id="PIRNR016661"/>
    </source>
</evidence>
<sequence>MEKNVALIALFTALIAALGLIPKITLGFGVPITAQSLGVMLCGTILGARRGALSVLLFLLLVAIGLPLLSGGRGGLGVFATPSAGFLIGWPAAAFVTGWIVERWRGAPVTLVAGLAAVIGGIGVLYAFGIVGMSIMLDKTLVEAAALVTAFIPGDLLKAAIAGMLTSALVRARPSSVLSRAT</sequence>
<dbReference type="PANTHER" id="PTHR34295">
    <property type="entry name" value="BIOTIN TRANSPORTER BIOY"/>
    <property type="match status" value="1"/>
</dbReference>
<accession>A0ABV7TCT6</accession>
<feature type="transmembrane region" description="Helical" evidence="9">
    <location>
        <begin position="51"/>
        <end position="69"/>
    </location>
</feature>
<keyword evidence="5 9" id="KW-0812">Transmembrane</keyword>
<keyword evidence="4 8" id="KW-1003">Cell membrane</keyword>
<dbReference type="Pfam" id="PF02632">
    <property type="entry name" value="BioY"/>
    <property type="match status" value="1"/>
</dbReference>
<dbReference type="Proteomes" id="UP001595629">
    <property type="component" value="Unassembled WGS sequence"/>
</dbReference>
<evidence type="ECO:0000256" key="2">
    <source>
        <dbReference type="ARBA" id="ARBA00010692"/>
    </source>
</evidence>
<evidence type="ECO:0000313" key="10">
    <source>
        <dbReference type="EMBL" id="MFC3613364.1"/>
    </source>
</evidence>
<evidence type="ECO:0000256" key="3">
    <source>
        <dbReference type="ARBA" id="ARBA00022448"/>
    </source>
</evidence>
<feature type="transmembrane region" description="Helical" evidence="9">
    <location>
        <begin position="76"/>
        <end position="101"/>
    </location>
</feature>
<keyword evidence="6 9" id="KW-1133">Transmembrane helix</keyword>
<dbReference type="EMBL" id="JBHRXI010000004">
    <property type="protein sequence ID" value="MFC3613364.1"/>
    <property type="molecule type" value="Genomic_DNA"/>
</dbReference>
<keyword evidence="3 8" id="KW-0813">Transport</keyword>
<feature type="transmembrane region" description="Helical" evidence="9">
    <location>
        <begin position="107"/>
        <end position="131"/>
    </location>
</feature>
<name>A0ABV7TCT6_9RHOB</name>
<comment type="subcellular location">
    <subcellularLocation>
        <location evidence="1 8">Cell membrane</location>
        <topology evidence="1 8">Multi-pass membrane protein</topology>
    </subcellularLocation>
</comment>
<proteinExistence type="inferred from homology"/>